<keyword evidence="1" id="KW-0677">Repeat</keyword>
<dbReference type="PROSITE" id="PS50297">
    <property type="entry name" value="ANK_REP_REGION"/>
    <property type="match status" value="2"/>
</dbReference>
<dbReference type="SUPFAM" id="SSF48403">
    <property type="entry name" value="Ankyrin repeat"/>
    <property type="match status" value="1"/>
</dbReference>
<evidence type="ECO:0000313" key="6">
    <source>
        <dbReference type="EMBL" id="CAE7446395.1"/>
    </source>
</evidence>
<dbReference type="PROSITE" id="PS50088">
    <property type="entry name" value="ANK_REPEAT"/>
    <property type="match status" value="2"/>
</dbReference>
<feature type="chain" id="PRO_5032293371" evidence="5">
    <location>
        <begin position="24"/>
        <end position="430"/>
    </location>
</feature>
<dbReference type="Pfam" id="PF00023">
    <property type="entry name" value="Ank"/>
    <property type="match status" value="1"/>
</dbReference>
<evidence type="ECO:0000313" key="7">
    <source>
        <dbReference type="Proteomes" id="UP000649617"/>
    </source>
</evidence>
<sequence>MAGAGRLLLLAAAVVALVAPYRAFVQGGLQAPRAAPSVIRAAEGGSSPSPSSISISTFEESAENVKSASVVFYFVLGLIFPILGGFTFGLIFAALGYGLSFGSLTDFAGKKVPEYKDAIEDVAGAGLKAGEYALKTYNFAAVKINENVKSLNLPLGFEMNSPDSEMDERPRVLFATLYCAKGLIFEMMLRVAWATSGEELVEIPIDECGVILDDRPSASGESVEHEAAVFEKTFRPALSIATIEGHEAVVRLLLGGRAEVDRRSGDETGSTTPLFQAVRRSFVEIVRLLLDAKADANAPEIHDLGLCPFARDAWPLATASGQGCVQIVRLLLAAHADVNLGECQESFDDEFALQCTTAATPLFYASGAGHVEVARVLLDAEADINKGEDTDDRRLSMRRHTTPLRHAEDRAQTEVVRLREAGGAEARFKD</sequence>
<dbReference type="InterPro" id="IPR050889">
    <property type="entry name" value="Dendritic_Spine_Reg/Scaffold"/>
</dbReference>
<dbReference type="InterPro" id="IPR036770">
    <property type="entry name" value="Ankyrin_rpt-contain_sf"/>
</dbReference>
<dbReference type="Proteomes" id="UP000649617">
    <property type="component" value="Unassembled WGS sequence"/>
</dbReference>
<keyword evidence="4" id="KW-1133">Transmembrane helix</keyword>
<proteinExistence type="predicted"/>
<dbReference type="EMBL" id="CAJNIZ010020891">
    <property type="protein sequence ID" value="CAE7446395.1"/>
    <property type="molecule type" value="Genomic_DNA"/>
</dbReference>
<dbReference type="Gene3D" id="1.25.40.20">
    <property type="entry name" value="Ankyrin repeat-containing domain"/>
    <property type="match status" value="2"/>
</dbReference>
<protein>
    <submittedName>
        <fullName evidence="6">Ankrd17 protein</fullName>
    </submittedName>
</protein>
<dbReference type="AlphaFoldDB" id="A0A812RN52"/>
<evidence type="ECO:0000256" key="1">
    <source>
        <dbReference type="ARBA" id="ARBA00022737"/>
    </source>
</evidence>
<evidence type="ECO:0000256" key="4">
    <source>
        <dbReference type="SAM" id="Phobius"/>
    </source>
</evidence>
<feature type="transmembrane region" description="Helical" evidence="4">
    <location>
        <begin position="70"/>
        <end position="95"/>
    </location>
</feature>
<dbReference type="InterPro" id="IPR002110">
    <property type="entry name" value="Ankyrin_rpt"/>
</dbReference>
<keyword evidence="4" id="KW-0472">Membrane</keyword>
<gene>
    <name evidence="6" type="primary">Ankrd17</name>
    <name evidence="6" type="ORF">SPIL2461_LOCUS10877</name>
</gene>
<keyword evidence="4" id="KW-0812">Transmembrane</keyword>
<keyword evidence="2 3" id="KW-0040">ANK repeat</keyword>
<feature type="signal peptide" evidence="5">
    <location>
        <begin position="1"/>
        <end position="23"/>
    </location>
</feature>
<feature type="repeat" description="ANK" evidence="3">
    <location>
        <begin position="357"/>
        <end position="389"/>
    </location>
</feature>
<evidence type="ECO:0000256" key="5">
    <source>
        <dbReference type="SAM" id="SignalP"/>
    </source>
</evidence>
<feature type="repeat" description="ANK" evidence="3">
    <location>
        <begin position="269"/>
        <end position="301"/>
    </location>
</feature>
<accession>A0A812RN52</accession>
<dbReference type="PANTHER" id="PTHR24166">
    <property type="entry name" value="ROLLING PEBBLES, ISOFORM B"/>
    <property type="match status" value="1"/>
</dbReference>
<reference evidence="6" key="1">
    <citation type="submission" date="2021-02" db="EMBL/GenBank/DDBJ databases">
        <authorList>
            <person name="Dougan E. K."/>
            <person name="Rhodes N."/>
            <person name="Thang M."/>
            <person name="Chan C."/>
        </authorList>
    </citation>
    <scope>NUCLEOTIDE SEQUENCE</scope>
</reference>
<keyword evidence="5" id="KW-0732">Signal</keyword>
<organism evidence="6 7">
    <name type="scientific">Symbiodinium pilosum</name>
    <name type="common">Dinoflagellate</name>
    <dbReference type="NCBI Taxonomy" id="2952"/>
    <lineage>
        <taxon>Eukaryota</taxon>
        <taxon>Sar</taxon>
        <taxon>Alveolata</taxon>
        <taxon>Dinophyceae</taxon>
        <taxon>Suessiales</taxon>
        <taxon>Symbiodiniaceae</taxon>
        <taxon>Symbiodinium</taxon>
    </lineage>
</organism>
<keyword evidence="7" id="KW-1185">Reference proteome</keyword>
<dbReference type="PANTHER" id="PTHR24166:SF48">
    <property type="entry name" value="PROTEIN VAPYRIN"/>
    <property type="match status" value="1"/>
</dbReference>
<dbReference type="OrthoDB" id="427695at2759"/>
<dbReference type="SMART" id="SM00248">
    <property type="entry name" value="ANK"/>
    <property type="match status" value="4"/>
</dbReference>
<dbReference type="Pfam" id="PF12796">
    <property type="entry name" value="Ank_2"/>
    <property type="match status" value="1"/>
</dbReference>
<name>A0A812RN52_SYMPI</name>
<evidence type="ECO:0000256" key="2">
    <source>
        <dbReference type="ARBA" id="ARBA00023043"/>
    </source>
</evidence>
<evidence type="ECO:0000256" key="3">
    <source>
        <dbReference type="PROSITE-ProRule" id="PRU00023"/>
    </source>
</evidence>
<comment type="caution">
    <text evidence="6">The sequence shown here is derived from an EMBL/GenBank/DDBJ whole genome shotgun (WGS) entry which is preliminary data.</text>
</comment>